<protein>
    <submittedName>
        <fullName evidence="1">Uncharacterized protein</fullName>
    </submittedName>
</protein>
<proteinExistence type="predicted"/>
<name>A0A0E9VXT7_ANGAN</name>
<evidence type="ECO:0000313" key="1">
    <source>
        <dbReference type="EMBL" id="JAH82135.1"/>
    </source>
</evidence>
<sequence>MQYTTSISITSPAIHILN</sequence>
<reference evidence="1" key="1">
    <citation type="submission" date="2014-11" db="EMBL/GenBank/DDBJ databases">
        <authorList>
            <person name="Amaro Gonzalez C."/>
        </authorList>
    </citation>
    <scope>NUCLEOTIDE SEQUENCE</scope>
</reference>
<reference evidence="1" key="2">
    <citation type="journal article" date="2015" name="Fish Shellfish Immunol.">
        <title>Early steps in the European eel (Anguilla anguilla)-Vibrio vulnificus interaction in the gills: Role of the RtxA13 toxin.</title>
        <authorList>
            <person name="Callol A."/>
            <person name="Pajuelo D."/>
            <person name="Ebbesson L."/>
            <person name="Teles M."/>
            <person name="MacKenzie S."/>
            <person name="Amaro C."/>
        </authorList>
    </citation>
    <scope>NUCLEOTIDE SEQUENCE</scope>
</reference>
<organism evidence="1">
    <name type="scientific">Anguilla anguilla</name>
    <name type="common">European freshwater eel</name>
    <name type="synonym">Muraena anguilla</name>
    <dbReference type="NCBI Taxonomy" id="7936"/>
    <lineage>
        <taxon>Eukaryota</taxon>
        <taxon>Metazoa</taxon>
        <taxon>Chordata</taxon>
        <taxon>Craniata</taxon>
        <taxon>Vertebrata</taxon>
        <taxon>Euteleostomi</taxon>
        <taxon>Actinopterygii</taxon>
        <taxon>Neopterygii</taxon>
        <taxon>Teleostei</taxon>
        <taxon>Anguilliformes</taxon>
        <taxon>Anguillidae</taxon>
        <taxon>Anguilla</taxon>
    </lineage>
</organism>
<accession>A0A0E9VXT7</accession>
<dbReference type="AlphaFoldDB" id="A0A0E9VXT7"/>
<dbReference type="EMBL" id="GBXM01026442">
    <property type="protein sequence ID" value="JAH82135.1"/>
    <property type="molecule type" value="Transcribed_RNA"/>
</dbReference>